<evidence type="ECO:0000259" key="14">
    <source>
        <dbReference type="Pfam" id="PF07715"/>
    </source>
</evidence>
<protein>
    <submittedName>
        <fullName evidence="15">TonB-dependent receptor</fullName>
    </submittedName>
</protein>
<keyword evidence="16" id="KW-1185">Reference proteome</keyword>
<evidence type="ECO:0000256" key="4">
    <source>
        <dbReference type="ARBA" id="ARBA00022692"/>
    </source>
</evidence>
<evidence type="ECO:0000256" key="7">
    <source>
        <dbReference type="ARBA" id="ARBA00023136"/>
    </source>
</evidence>
<evidence type="ECO:0000256" key="6">
    <source>
        <dbReference type="ARBA" id="ARBA00023077"/>
    </source>
</evidence>
<keyword evidence="2 10" id="KW-0813">Transport</keyword>
<keyword evidence="6 11" id="KW-0798">TonB box</keyword>
<keyword evidence="7 10" id="KW-0472">Membrane</keyword>
<dbReference type="InterPro" id="IPR037066">
    <property type="entry name" value="Plug_dom_sf"/>
</dbReference>
<dbReference type="Proteomes" id="UP000264702">
    <property type="component" value="Unassembled WGS sequence"/>
</dbReference>
<evidence type="ECO:0000259" key="13">
    <source>
        <dbReference type="Pfam" id="PF00593"/>
    </source>
</evidence>
<evidence type="ECO:0000256" key="1">
    <source>
        <dbReference type="ARBA" id="ARBA00004571"/>
    </source>
</evidence>
<organism evidence="15 16">
    <name type="scientific">Paracidobacterium acidisoli</name>
    <dbReference type="NCBI Taxonomy" id="2303751"/>
    <lineage>
        <taxon>Bacteria</taxon>
        <taxon>Pseudomonadati</taxon>
        <taxon>Acidobacteriota</taxon>
        <taxon>Terriglobia</taxon>
        <taxon>Terriglobales</taxon>
        <taxon>Acidobacteriaceae</taxon>
        <taxon>Paracidobacterium</taxon>
    </lineage>
</organism>
<dbReference type="OrthoDB" id="337377at2"/>
<accession>A0A372IMK4</accession>
<dbReference type="PANTHER" id="PTHR30069:SF29">
    <property type="entry name" value="HEMOGLOBIN AND HEMOGLOBIN-HAPTOGLOBIN-BINDING PROTEIN 1-RELATED"/>
    <property type="match status" value="1"/>
</dbReference>
<name>A0A372IMK4_9BACT</name>
<sequence length="598" mass="65741">MHPRLLFVIVFLAASAGAQQKPTLPSVNTTVVVLGSPVPVSEQDSARAVVSLDTQRAPLAFHQIEDYLRTDSSVDIQQRGGGGIMADISVRGASFEQTLVLVDGLRMDDSETAHFNMDLPIPLLAIERLDVLHGDGSTLYGSDAIGGVVDLSTVKPADTDIRLRTGAGSFGENEQAAIGSITRKKWSDVLAGDRELSTGFMTDRDYRTENASNEFRFASLLGHSDLLFAGDDRAYGANQFYGPYESWERTKGWFAALTQQLNSSTQLAAAYRRHSDIYLLERDQPEGYKNQHIDDGFEGAIRDQRTLVRNLTLSTGLEEDTDQIVSTNLGQHGRNRGAGYAAAEWLESSRGSISLGAREEIFSGGRSVFSPMISATRWLSRSTTLHASVGHGFRIPTFLDLYYSDPSTLGNPNLRPESAWNFDAGASWFPAARVAATITAFYARQHDTIDYTRASVADPWQASNLPGVRFTGVEASVTWQLSSTERLAAGWTNLVGAQSALHGLQSEYVFNYPVNNGRMDWMQQLSRQVVLDTRLGVVQRFEKSPYAVWDVSVARQLGRVRPYLQMTNLANTGYEEIVNVRMPPRGFVGGLEIMLGGF</sequence>
<evidence type="ECO:0000256" key="11">
    <source>
        <dbReference type="RuleBase" id="RU003357"/>
    </source>
</evidence>
<comment type="subcellular location">
    <subcellularLocation>
        <location evidence="1 10">Cell outer membrane</location>
        <topology evidence="1 10">Multi-pass membrane protein</topology>
    </subcellularLocation>
</comment>
<keyword evidence="3 10" id="KW-1134">Transmembrane beta strand</keyword>
<comment type="caution">
    <text evidence="15">The sequence shown here is derived from an EMBL/GenBank/DDBJ whole genome shotgun (WGS) entry which is preliminary data.</text>
</comment>
<comment type="similarity">
    <text evidence="10 11">Belongs to the TonB-dependent receptor family.</text>
</comment>
<feature type="domain" description="TonB-dependent receptor-like beta-barrel" evidence="13">
    <location>
        <begin position="204"/>
        <end position="554"/>
    </location>
</feature>
<dbReference type="SUPFAM" id="SSF56935">
    <property type="entry name" value="Porins"/>
    <property type="match status" value="1"/>
</dbReference>
<evidence type="ECO:0000256" key="12">
    <source>
        <dbReference type="SAM" id="SignalP"/>
    </source>
</evidence>
<dbReference type="InterPro" id="IPR039426">
    <property type="entry name" value="TonB-dep_rcpt-like"/>
</dbReference>
<dbReference type="Gene3D" id="2.170.130.10">
    <property type="entry name" value="TonB-dependent receptor, plug domain"/>
    <property type="match status" value="1"/>
</dbReference>
<feature type="domain" description="TonB-dependent receptor plug" evidence="14">
    <location>
        <begin position="43"/>
        <end position="148"/>
    </location>
</feature>
<dbReference type="GO" id="GO:0009279">
    <property type="term" value="C:cell outer membrane"/>
    <property type="evidence" value="ECO:0007669"/>
    <property type="project" value="UniProtKB-SubCell"/>
</dbReference>
<dbReference type="EMBL" id="QVQT01000005">
    <property type="protein sequence ID" value="RFU15813.1"/>
    <property type="molecule type" value="Genomic_DNA"/>
</dbReference>
<dbReference type="PROSITE" id="PS52016">
    <property type="entry name" value="TONB_DEPENDENT_REC_3"/>
    <property type="match status" value="1"/>
</dbReference>
<evidence type="ECO:0000256" key="3">
    <source>
        <dbReference type="ARBA" id="ARBA00022452"/>
    </source>
</evidence>
<evidence type="ECO:0000313" key="16">
    <source>
        <dbReference type="Proteomes" id="UP000264702"/>
    </source>
</evidence>
<evidence type="ECO:0000256" key="9">
    <source>
        <dbReference type="ARBA" id="ARBA00023237"/>
    </source>
</evidence>
<evidence type="ECO:0000313" key="15">
    <source>
        <dbReference type="EMBL" id="RFU15813.1"/>
    </source>
</evidence>
<evidence type="ECO:0000256" key="5">
    <source>
        <dbReference type="ARBA" id="ARBA00022729"/>
    </source>
</evidence>
<dbReference type="Pfam" id="PF00593">
    <property type="entry name" value="TonB_dep_Rec_b-barrel"/>
    <property type="match status" value="1"/>
</dbReference>
<keyword evidence="8 15" id="KW-0675">Receptor</keyword>
<dbReference type="Pfam" id="PF07715">
    <property type="entry name" value="Plug"/>
    <property type="match status" value="1"/>
</dbReference>
<dbReference type="GO" id="GO:0044718">
    <property type="term" value="P:siderophore transmembrane transport"/>
    <property type="evidence" value="ECO:0007669"/>
    <property type="project" value="TreeGrafter"/>
</dbReference>
<evidence type="ECO:0000256" key="2">
    <source>
        <dbReference type="ARBA" id="ARBA00022448"/>
    </source>
</evidence>
<dbReference type="InterPro" id="IPR036942">
    <property type="entry name" value="Beta-barrel_TonB_sf"/>
</dbReference>
<dbReference type="InterPro" id="IPR012910">
    <property type="entry name" value="Plug_dom"/>
</dbReference>
<dbReference type="GO" id="GO:0015344">
    <property type="term" value="F:siderophore uptake transmembrane transporter activity"/>
    <property type="evidence" value="ECO:0007669"/>
    <property type="project" value="TreeGrafter"/>
</dbReference>
<dbReference type="PANTHER" id="PTHR30069">
    <property type="entry name" value="TONB-DEPENDENT OUTER MEMBRANE RECEPTOR"/>
    <property type="match status" value="1"/>
</dbReference>
<keyword evidence="9 10" id="KW-0998">Cell outer membrane</keyword>
<dbReference type="Gene3D" id="2.40.170.20">
    <property type="entry name" value="TonB-dependent receptor, beta-barrel domain"/>
    <property type="match status" value="1"/>
</dbReference>
<keyword evidence="5 12" id="KW-0732">Signal</keyword>
<dbReference type="InterPro" id="IPR000531">
    <property type="entry name" value="Beta-barrel_TonB"/>
</dbReference>
<reference evidence="15 16" key="1">
    <citation type="submission" date="2018-08" db="EMBL/GenBank/DDBJ databases">
        <title>Acidipila sp. 4G-K13, an acidobacterium isolated from forest soil.</title>
        <authorList>
            <person name="Gao Z.-H."/>
            <person name="Qiu L.-H."/>
        </authorList>
    </citation>
    <scope>NUCLEOTIDE SEQUENCE [LARGE SCALE GENOMIC DNA]</scope>
    <source>
        <strain evidence="15 16">4G-K13</strain>
    </source>
</reference>
<proteinExistence type="inferred from homology"/>
<gene>
    <name evidence="15" type="ORF">D0Y96_15320</name>
</gene>
<feature type="chain" id="PRO_5017034946" evidence="12">
    <location>
        <begin position="21"/>
        <end position="598"/>
    </location>
</feature>
<dbReference type="RefSeq" id="WP_117301597.1">
    <property type="nucleotide sequence ID" value="NZ_QVQT02000005.1"/>
</dbReference>
<keyword evidence="4 10" id="KW-0812">Transmembrane</keyword>
<dbReference type="AlphaFoldDB" id="A0A372IMK4"/>
<evidence type="ECO:0000256" key="10">
    <source>
        <dbReference type="PROSITE-ProRule" id="PRU01360"/>
    </source>
</evidence>
<feature type="signal peptide" evidence="12">
    <location>
        <begin position="1"/>
        <end position="20"/>
    </location>
</feature>
<evidence type="ECO:0000256" key="8">
    <source>
        <dbReference type="ARBA" id="ARBA00023170"/>
    </source>
</evidence>